<dbReference type="PANTHER" id="PTHR33939:SF1">
    <property type="entry name" value="DUF4371 DOMAIN-CONTAINING PROTEIN"/>
    <property type="match status" value="1"/>
</dbReference>
<name>A0AAV1M6N1_9NEOP</name>
<sequence length="405" mass="46426">MDPQPSTSSQSLSPRKKRPRIALSVTEKLMIQNVYKHVFEEKAASLLPIEAPEKKECVSKTADILGIGVTSVYSVLKECKENEQFKSPEKRGPKHSFKDKLDDFTFAAIRRKVHNFFYANESPTIIKILKVVNEDPDLPNFSWSHAPKKAWIDQTVLSSRQAFLDGLTTGLKQPSGKGKRLIIGHIGGEEGFVEDSLLIFEAKKNKEDYHQEMNADSFEKWFRGVLPKLKPNSVVVMDNAPYHSRKLESLPKMSWTKPRILEWLTSKNISFEATMVKATLIDIVRQHKQEHCDKYVVDEMAAQHGIIVLRLSPYHCELNPIELVWAQAKGYVARNNKTFKMTEVKKLFEEGLQHITPEKWNSCVSHIIKKEDKMYGLDHIIDNVTDRFLINVTESDSDDFLSDNE</sequence>
<dbReference type="GO" id="GO:0003676">
    <property type="term" value="F:nucleic acid binding"/>
    <property type="evidence" value="ECO:0007669"/>
    <property type="project" value="InterPro"/>
</dbReference>
<dbReference type="Proteomes" id="UP001314205">
    <property type="component" value="Unassembled WGS sequence"/>
</dbReference>
<dbReference type="Gene3D" id="3.30.420.10">
    <property type="entry name" value="Ribonuclease H-like superfamily/Ribonuclease H"/>
    <property type="match status" value="1"/>
</dbReference>
<accession>A0AAV1M6N1</accession>
<evidence type="ECO:0000313" key="2">
    <source>
        <dbReference type="Proteomes" id="UP001314205"/>
    </source>
</evidence>
<dbReference type="EMBL" id="CAVLGL010000137">
    <property type="protein sequence ID" value="CAK1601969.1"/>
    <property type="molecule type" value="Genomic_DNA"/>
</dbReference>
<keyword evidence="2" id="KW-1185">Reference proteome</keyword>
<proteinExistence type="predicted"/>
<evidence type="ECO:0008006" key="3">
    <source>
        <dbReference type="Google" id="ProtNLM"/>
    </source>
</evidence>
<protein>
    <recommendedName>
        <fullName evidence="3">Tc1-like transposase DDE domain-containing protein</fullName>
    </recommendedName>
</protein>
<comment type="caution">
    <text evidence="1">The sequence shown here is derived from an EMBL/GenBank/DDBJ whole genome shotgun (WGS) entry which is preliminary data.</text>
</comment>
<dbReference type="InterPro" id="IPR036397">
    <property type="entry name" value="RNaseH_sf"/>
</dbReference>
<evidence type="ECO:0000313" key="1">
    <source>
        <dbReference type="EMBL" id="CAK1601969.1"/>
    </source>
</evidence>
<dbReference type="PANTHER" id="PTHR33939">
    <property type="entry name" value="PROTEIN CBG22215"/>
    <property type="match status" value="1"/>
</dbReference>
<dbReference type="AlphaFoldDB" id="A0AAV1M6N1"/>
<organism evidence="1 2">
    <name type="scientific">Parnassius mnemosyne</name>
    <name type="common">clouded apollo</name>
    <dbReference type="NCBI Taxonomy" id="213953"/>
    <lineage>
        <taxon>Eukaryota</taxon>
        <taxon>Metazoa</taxon>
        <taxon>Ecdysozoa</taxon>
        <taxon>Arthropoda</taxon>
        <taxon>Hexapoda</taxon>
        <taxon>Insecta</taxon>
        <taxon>Pterygota</taxon>
        <taxon>Neoptera</taxon>
        <taxon>Endopterygota</taxon>
        <taxon>Lepidoptera</taxon>
        <taxon>Glossata</taxon>
        <taxon>Ditrysia</taxon>
        <taxon>Papilionoidea</taxon>
        <taxon>Papilionidae</taxon>
        <taxon>Parnassiinae</taxon>
        <taxon>Parnassini</taxon>
        <taxon>Parnassius</taxon>
        <taxon>Driopa</taxon>
    </lineage>
</organism>
<reference evidence="1 2" key="1">
    <citation type="submission" date="2023-11" db="EMBL/GenBank/DDBJ databases">
        <authorList>
            <person name="Hedman E."/>
            <person name="Englund M."/>
            <person name="Stromberg M."/>
            <person name="Nyberg Akerstrom W."/>
            <person name="Nylinder S."/>
            <person name="Jareborg N."/>
            <person name="Kallberg Y."/>
            <person name="Kronander E."/>
        </authorList>
    </citation>
    <scope>NUCLEOTIDE SEQUENCE [LARGE SCALE GENOMIC DNA]</scope>
</reference>
<gene>
    <name evidence="1" type="ORF">PARMNEM_LOCUS20526</name>
</gene>